<feature type="region of interest" description="Disordered" evidence="1">
    <location>
        <begin position="366"/>
        <end position="399"/>
    </location>
</feature>
<comment type="caution">
    <text evidence="3">The sequence shown here is derived from an EMBL/GenBank/DDBJ whole genome shotgun (WGS) entry which is preliminary data.</text>
</comment>
<evidence type="ECO:0000313" key="3">
    <source>
        <dbReference type="EMBL" id="MFC5886499.1"/>
    </source>
</evidence>
<feature type="compositionally biased region" description="Gly residues" evidence="1">
    <location>
        <begin position="456"/>
        <end position="466"/>
    </location>
</feature>
<feature type="domain" description="BACON" evidence="2">
    <location>
        <begin position="487"/>
        <end position="535"/>
    </location>
</feature>
<dbReference type="RefSeq" id="WP_313764370.1">
    <property type="nucleotide sequence ID" value="NZ_BAAAVH010000060.1"/>
</dbReference>
<keyword evidence="4" id="KW-1185">Reference proteome</keyword>
<evidence type="ECO:0000256" key="1">
    <source>
        <dbReference type="SAM" id="MobiDB-lite"/>
    </source>
</evidence>
<feature type="region of interest" description="Disordered" evidence="1">
    <location>
        <begin position="556"/>
        <end position="680"/>
    </location>
</feature>
<organism evidence="3 4">
    <name type="scientific">Kitasatospora aburaviensis</name>
    <dbReference type="NCBI Taxonomy" id="67265"/>
    <lineage>
        <taxon>Bacteria</taxon>
        <taxon>Bacillati</taxon>
        <taxon>Actinomycetota</taxon>
        <taxon>Actinomycetes</taxon>
        <taxon>Kitasatosporales</taxon>
        <taxon>Streptomycetaceae</taxon>
        <taxon>Kitasatospora</taxon>
    </lineage>
</organism>
<protein>
    <submittedName>
        <fullName evidence="3">Sigma-70 family RNA polymerase sigma factor</fullName>
    </submittedName>
</protein>
<feature type="compositionally biased region" description="Low complexity" evidence="1">
    <location>
        <begin position="604"/>
        <end position="680"/>
    </location>
</feature>
<dbReference type="Pfam" id="PF19190">
    <property type="entry name" value="BACON_2"/>
    <property type="match status" value="1"/>
</dbReference>
<sequence>MTTSAEAPRGPVLAAYDRQVDGLFTYCLSVLCEHDAATAALREVRELAVRHGARLAEPGLVRAWLYSLARYCCLRRLEEGTGAGPGAAVGGTGPVGVASVGAAAVAARGGVCEAETARRRRELASLAWPEAAGTDPEQREALELSVRHRLTPIEVAAVVGLPFDAVRALLASAEAEVGRTRAALLVLGVGSCPELDRLGGAGAESWRDWVLGPALRRELVQHVVDCPTCRGTAERVADEVSAGTAGLSGLPVLTAPTGPTTPPPAGSGPVGGGTGSVHFLPHAAGARPARRSAGPVPVVEPCLRFDQSGFPRHRAPDAGRGLAVRRRVVTTGVLAAVLAAPVVALWAGHRGGGGPGTAAAVSTVRVEDDGRSAGHRPGGARPDGGPGQGGPAGPVGPGAGGVAPAVAGLELAWAGPATAETLLPGLLGPAVPVPAHGATPLGSPTLVAAPAPAPGAGPGVGTGTGRGPDAPAPAGLLTVEAGEYGNRTVLTLTNSGTTEIRWHAVVDAAWLRLSRDAGTLAPGQRITVIVSVDDDLAPTTPWTALIALPPSQAVVTLEGGPHRRGGPTPVEPTAGPTESGRPSPGGTPSSTPTGGGPSGGGPTAGPSGSPSPGSTGSPAPTGGPASPTAAPSSSAPSPSASSAPPGSSGGPSAPGRSASPSRSAPASAPAGASGAPARSR</sequence>
<gene>
    <name evidence="3" type="ORF">ACFP0N_16145</name>
</gene>
<reference evidence="4" key="1">
    <citation type="journal article" date="2019" name="Int. J. Syst. Evol. Microbiol.">
        <title>The Global Catalogue of Microorganisms (GCM) 10K type strain sequencing project: providing services to taxonomists for standard genome sequencing and annotation.</title>
        <authorList>
            <consortium name="The Broad Institute Genomics Platform"/>
            <consortium name="The Broad Institute Genome Sequencing Center for Infectious Disease"/>
            <person name="Wu L."/>
            <person name="Ma J."/>
        </authorList>
    </citation>
    <scope>NUCLEOTIDE SEQUENCE [LARGE SCALE GENOMIC DNA]</scope>
    <source>
        <strain evidence="4">CGMCC 4.1469</strain>
    </source>
</reference>
<feature type="region of interest" description="Disordered" evidence="1">
    <location>
        <begin position="444"/>
        <end position="474"/>
    </location>
</feature>
<feature type="compositionally biased region" description="Gly residues" evidence="1">
    <location>
        <begin position="381"/>
        <end position="399"/>
    </location>
</feature>
<evidence type="ECO:0000259" key="2">
    <source>
        <dbReference type="Pfam" id="PF19190"/>
    </source>
</evidence>
<evidence type="ECO:0000313" key="4">
    <source>
        <dbReference type="Proteomes" id="UP001596067"/>
    </source>
</evidence>
<dbReference type="Proteomes" id="UP001596067">
    <property type="component" value="Unassembled WGS sequence"/>
</dbReference>
<proteinExistence type="predicted"/>
<dbReference type="InterPro" id="IPR024361">
    <property type="entry name" value="BACON"/>
</dbReference>
<name>A0ABW1EXS6_9ACTN</name>
<feature type="compositionally biased region" description="Low complexity" evidence="1">
    <location>
        <begin position="579"/>
        <end position="592"/>
    </location>
</feature>
<dbReference type="EMBL" id="JBHSOD010000017">
    <property type="protein sequence ID" value="MFC5886499.1"/>
    <property type="molecule type" value="Genomic_DNA"/>
</dbReference>
<accession>A0ABW1EXS6</accession>
<feature type="compositionally biased region" description="Gly residues" evidence="1">
    <location>
        <begin position="593"/>
        <end position="603"/>
    </location>
</feature>